<dbReference type="Pfam" id="PF14317">
    <property type="entry name" value="YcxB"/>
    <property type="match status" value="1"/>
</dbReference>
<dbReference type="RefSeq" id="WP_157361899.1">
    <property type="nucleotide sequence ID" value="NZ_WOWS01000001.1"/>
</dbReference>
<gene>
    <name evidence="3" type="ORF">GN138_02765</name>
</gene>
<evidence type="ECO:0000259" key="2">
    <source>
        <dbReference type="Pfam" id="PF14317"/>
    </source>
</evidence>
<dbReference type="Proteomes" id="UP000478208">
    <property type="component" value="Unassembled WGS sequence"/>
</dbReference>
<evidence type="ECO:0000256" key="1">
    <source>
        <dbReference type="SAM" id="Phobius"/>
    </source>
</evidence>
<dbReference type="EMBL" id="WOWS01000001">
    <property type="protein sequence ID" value="MUU77356.1"/>
    <property type="molecule type" value="Genomic_DNA"/>
</dbReference>
<accession>A0A6L6U6Z6</accession>
<comment type="caution">
    <text evidence="3">The sequence shown here is derived from an EMBL/GenBank/DDBJ whole genome shotgun (WGS) entry which is preliminary data.</text>
</comment>
<organism evidence="3 4">
    <name type="scientific">Winogradskyella endarachnes</name>
    <dbReference type="NCBI Taxonomy" id="2681965"/>
    <lineage>
        <taxon>Bacteria</taxon>
        <taxon>Pseudomonadati</taxon>
        <taxon>Bacteroidota</taxon>
        <taxon>Flavobacteriia</taxon>
        <taxon>Flavobacteriales</taxon>
        <taxon>Flavobacteriaceae</taxon>
        <taxon>Winogradskyella</taxon>
    </lineage>
</organism>
<keyword evidence="1" id="KW-1133">Transmembrane helix</keyword>
<dbReference type="InterPro" id="IPR025588">
    <property type="entry name" value="YcxB-like_C"/>
</dbReference>
<dbReference type="AlphaFoldDB" id="A0A6L6U6Z6"/>
<sequence>MNLKYDLSFSDFLEYQLYFSSKSKVQQKNRKKSRIIVPIIYAVLILIAILIGNYILAITFAIIAIIWYLIHPVYAKYRYKKHFENHIKENYKNRIDKEISLTFNQNSRAIEGIEEGTQSTINYSEFDVLIEIKEHFFLKLKSNVSFIIPKRAIDDLKGFKKIFTDINIEIVDQTDWIWK</sequence>
<evidence type="ECO:0000313" key="4">
    <source>
        <dbReference type="Proteomes" id="UP000478208"/>
    </source>
</evidence>
<protein>
    <recommendedName>
        <fullName evidence="2">YcxB-like C-terminal domain-containing protein</fullName>
    </recommendedName>
</protein>
<proteinExistence type="predicted"/>
<keyword evidence="4" id="KW-1185">Reference proteome</keyword>
<feature type="transmembrane region" description="Helical" evidence="1">
    <location>
        <begin position="39"/>
        <end position="70"/>
    </location>
</feature>
<keyword evidence="1" id="KW-0472">Membrane</keyword>
<feature type="domain" description="YcxB-like C-terminal" evidence="2">
    <location>
        <begin position="110"/>
        <end position="162"/>
    </location>
</feature>
<name>A0A6L6U6Z6_9FLAO</name>
<keyword evidence="1" id="KW-0812">Transmembrane</keyword>
<evidence type="ECO:0000313" key="3">
    <source>
        <dbReference type="EMBL" id="MUU77356.1"/>
    </source>
</evidence>
<reference evidence="3 4" key="1">
    <citation type="submission" date="2019-12" db="EMBL/GenBank/DDBJ databases">
        <authorList>
            <person name="Li J."/>
        </authorList>
    </citation>
    <scope>NUCLEOTIDE SEQUENCE [LARGE SCALE GENOMIC DNA]</scope>
    <source>
        <strain evidence="3 4">HL2-2</strain>
    </source>
</reference>